<dbReference type="Proteomes" id="UP001363010">
    <property type="component" value="Unassembled WGS sequence"/>
</dbReference>
<evidence type="ECO:0000313" key="3">
    <source>
        <dbReference type="Proteomes" id="UP001363010"/>
    </source>
</evidence>
<sequence length="227" mass="23902">MFRDCGGLVKKPVPLNQAVAMVPEGAVVMIGGFMGVGSPVRLIDEMVRQRRGKLTLISNDSARPGVGVGRLIDAGLVKRLIASHIGTNATTQQLMLEGRLEVELVPQGTLAERIRAGGFGLGGILTPTGVGTLVAEGKRTLEVDGSNYLLETALKADFSFICARKADYYGNLEYSLTARNFNPLMAMAATTTIAEAESIVPVGMISPDAVITPGVLVHVLVGKERAA</sequence>
<organism evidence="2 3">
    <name type="scientific">Variovorax humicola</name>
    <dbReference type="NCBI Taxonomy" id="1769758"/>
    <lineage>
        <taxon>Bacteria</taxon>
        <taxon>Pseudomonadati</taxon>
        <taxon>Pseudomonadota</taxon>
        <taxon>Betaproteobacteria</taxon>
        <taxon>Burkholderiales</taxon>
        <taxon>Comamonadaceae</taxon>
        <taxon>Variovorax</taxon>
    </lineage>
</organism>
<gene>
    <name evidence="2" type="ORF">WKW80_24525</name>
</gene>
<proteinExistence type="predicted"/>
<dbReference type="RefSeq" id="WP_340366180.1">
    <property type="nucleotide sequence ID" value="NZ_JBBKZV010000019.1"/>
</dbReference>
<comment type="caution">
    <text evidence="2">The sequence shown here is derived from an EMBL/GenBank/DDBJ whole genome shotgun (WGS) entry which is preliminary data.</text>
</comment>
<dbReference type="InterPro" id="IPR004165">
    <property type="entry name" value="CoA_trans_fam_I"/>
</dbReference>
<dbReference type="Pfam" id="PF01144">
    <property type="entry name" value="CoA_trans"/>
    <property type="match status" value="1"/>
</dbReference>
<dbReference type="NCBIfam" id="TIGR02429">
    <property type="entry name" value="pcaI_scoA_fam"/>
    <property type="match status" value="1"/>
</dbReference>
<keyword evidence="3" id="KW-1185">Reference proteome</keyword>
<dbReference type="EMBL" id="JBBKZV010000019">
    <property type="protein sequence ID" value="MEJ8825153.1"/>
    <property type="molecule type" value="Genomic_DNA"/>
</dbReference>
<evidence type="ECO:0000313" key="2">
    <source>
        <dbReference type="EMBL" id="MEJ8825153.1"/>
    </source>
</evidence>
<protein>
    <submittedName>
        <fullName evidence="2">CoA transferase subunit A</fullName>
    </submittedName>
</protein>
<dbReference type="PANTHER" id="PTHR13707:SF60">
    <property type="entry name" value="ACETATE COA-TRANSFERASE SUBUNIT ALPHA"/>
    <property type="match status" value="1"/>
</dbReference>
<name>A0ABU8W6C6_9BURK</name>
<dbReference type="SMART" id="SM00882">
    <property type="entry name" value="CoA_trans"/>
    <property type="match status" value="1"/>
</dbReference>
<keyword evidence="1 2" id="KW-0808">Transferase</keyword>
<dbReference type="Gene3D" id="3.40.1080.10">
    <property type="entry name" value="Glutaconate Coenzyme A-transferase"/>
    <property type="match status" value="1"/>
</dbReference>
<dbReference type="InterPro" id="IPR012792">
    <property type="entry name" value="3-oxoacid_CoA-transf_A"/>
</dbReference>
<dbReference type="InterPro" id="IPR037171">
    <property type="entry name" value="NagB/RpiA_transferase-like"/>
</dbReference>
<dbReference type="SUPFAM" id="SSF100950">
    <property type="entry name" value="NagB/RpiA/CoA transferase-like"/>
    <property type="match status" value="1"/>
</dbReference>
<dbReference type="GO" id="GO:0016740">
    <property type="term" value="F:transferase activity"/>
    <property type="evidence" value="ECO:0007669"/>
    <property type="project" value="UniProtKB-KW"/>
</dbReference>
<reference evidence="2 3" key="1">
    <citation type="submission" date="2024-03" db="EMBL/GenBank/DDBJ databases">
        <title>Novel species of the genus Variovorax.</title>
        <authorList>
            <person name="Liu Q."/>
            <person name="Xin Y.-H."/>
        </authorList>
    </citation>
    <scope>NUCLEOTIDE SEQUENCE [LARGE SCALE GENOMIC DNA]</scope>
    <source>
        <strain evidence="2 3">KACC 18501</strain>
    </source>
</reference>
<accession>A0ABU8W6C6</accession>
<dbReference type="PANTHER" id="PTHR13707">
    <property type="entry name" value="KETOACID-COENZYME A TRANSFERASE"/>
    <property type="match status" value="1"/>
</dbReference>
<evidence type="ECO:0000256" key="1">
    <source>
        <dbReference type="ARBA" id="ARBA00022679"/>
    </source>
</evidence>